<dbReference type="InterPro" id="IPR039420">
    <property type="entry name" value="WalR-like"/>
</dbReference>
<dbReference type="NCBIfam" id="TIGR00229">
    <property type="entry name" value="sensory_box"/>
    <property type="match status" value="1"/>
</dbReference>
<evidence type="ECO:0000313" key="13">
    <source>
        <dbReference type="Proteomes" id="UP000262582"/>
    </source>
</evidence>
<feature type="modified residue" description="4-aspartylphosphate" evidence="6">
    <location>
        <position position="63"/>
    </location>
</feature>
<feature type="domain" description="PAS" evidence="9">
    <location>
        <begin position="140"/>
        <end position="212"/>
    </location>
</feature>
<evidence type="ECO:0000256" key="6">
    <source>
        <dbReference type="PROSITE-ProRule" id="PRU00169"/>
    </source>
</evidence>
<dbReference type="InterPro" id="IPR000700">
    <property type="entry name" value="PAS-assoc_C"/>
</dbReference>
<dbReference type="PANTHER" id="PTHR48111:SF1">
    <property type="entry name" value="TWO-COMPONENT RESPONSE REGULATOR ORR33"/>
    <property type="match status" value="1"/>
</dbReference>
<dbReference type="GO" id="GO:0006355">
    <property type="term" value="P:regulation of DNA-templated transcription"/>
    <property type="evidence" value="ECO:0007669"/>
    <property type="project" value="TreeGrafter"/>
</dbReference>
<dbReference type="EMBL" id="NXIG01000001">
    <property type="protein sequence ID" value="RXI33157.1"/>
    <property type="molecule type" value="Genomic_DNA"/>
</dbReference>
<dbReference type="PANTHER" id="PTHR48111">
    <property type="entry name" value="REGULATOR OF RPOS"/>
    <property type="match status" value="1"/>
</dbReference>
<accession>A0A347U535</accession>
<dbReference type="PROSITE" id="PS50113">
    <property type="entry name" value="PAC"/>
    <property type="match status" value="1"/>
</dbReference>
<dbReference type="Proteomes" id="UP000262582">
    <property type="component" value="Chromosome"/>
</dbReference>
<dbReference type="Proteomes" id="UP000290588">
    <property type="component" value="Unassembled WGS sequence"/>
</dbReference>
<dbReference type="SUPFAM" id="SSF55785">
    <property type="entry name" value="PYP-like sensor domain (PAS domain)"/>
    <property type="match status" value="1"/>
</dbReference>
<dbReference type="GO" id="GO:0000156">
    <property type="term" value="F:phosphorelay response regulator activity"/>
    <property type="evidence" value="ECO:0007669"/>
    <property type="project" value="TreeGrafter"/>
</dbReference>
<dbReference type="RefSeq" id="WP_118916211.1">
    <property type="nucleotide sequence ID" value="NZ_CP032097.1"/>
</dbReference>
<sequence>MLLDGNIVSTLSVLYVEDSKTTREAMSILLNNKFKKVFVAKDGEEGLSLCKKNKSEIDIIITDVNMPKLSGIEMVKYLRNDNINIPVIFTSAYTDSDLLLGAMELGINDYLVKPFSIPNLFIRIEHIFEEIHYQHLASRQEKELNQYLELLNKVAIVSKTDPKGKILYINDIFSEISGYSKGELIGKSHNIVRHPDMPKEIFKELWNTISQGNIWKGKVKNKTKDGEPYYVNATILPIFDENESIIGFIGIRFLITEDEDNKREFRKKVVDHIKLSKENEIKLLGEITKLKEENKNYSNLILDLENEKKRTTKQYSQIVHYEEEIKTLKDNLEKNRSKFTKQLSDFAIEIRKLQTNNKVLEEKNKENIDDIRSRNSEIKKLQVHIEELNKIIVNLRDVIEFGSKK</sequence>
<dbReference type="Pfam" id="PF08447">
    <property type="entry name" value="PAS_3"/>
    <property type="match status" value="1"/>
</dbReference>
<dbReference type="EMBL" id="CP032097">
    <property type="protein sequence ID" value="AXX93963.1"/>
    <property type="molecule type" value="Genomic_DNA"/>
</dbReference>
<dbReference type="InterPro" id="IPR011006">
    <property type="entry name" value="CheY-like_superfamily"/>
</dbReference>
<feature type="coiled-coil region" evidence="7">
    <location>
        <begin position="287"/>
        <end position="398"/>
    </location>
</feature>
<dbReference type="AlphaFoldDB" id="A0A347U535"/>
<keyword evidence="2" id="KW-0902">Two-component regulatory system</keyword>
<dbReference type="PROSITE" id="PS50112">
    <property type="entry name" value="PAS"/>
    <property type="match status" value="1"/>
</dbReference>
<dbReference type="Pfam" id="PF00072">
    <property type="entry name" value="Response_reg"/>
    <property type="match status" value="1"/>
</dbReference>
<evidence type="ECO:0000313" key="11">
    <source>
        <dbReference type="EMBL" id="AXX93963.1"/>
    </source>
</evidence>
<dbReference type="InterPro" id="IPR035965">
    <property type="entry name" value="PAS-like_dom_sf"/>
</dbReference>
<feature type="domain" description="Response regulatory" evidence="8">
    <location>
        <begin position="12"/>
        <end position="128"/>
    </location>
</feature>
<keyword evidence="7" id="KW-0175">Coiled coil</keyword>
<keyword evidence="5" id="KW-0804">Transcription</keyword>
<feature type="domain" description="PAC" evidence="10">
    <location>
        <begin position="213"/>
        <end position="267"/>
    </location>
</feature>
<dbReference type="InterPro" id="IPR013655">
    <property type="entry name" value="PAS_fold_3"/>
</dbReference>
<evidence type="ECO:0000256" key="3">
    <source>
        <dbReference type="ARBA" id="ARBA00023015"/>
    </source>
</evidence>
<reference evidence="12 14" key="1">
    <citation type="submission" date="2017-09" db="EMBL/GenBank/DDBJ databases">
        <title>Genomics of the genus Arcobacter.</title>
        <authorList>
            <person name="Perez-Cataluna A."/>
            <person name="Figueras M.J."/>
            <person name="Salas-Masso N."/>
        </authorList>
    </citation>
    <scope>NUCLEOTIDE SEQUENCE [LARGE SCALE GENOMIC DNA]</scope>
    <source>
        <strain evidence="12 14">CECT 7837</strain>
    </source>
</reference>
<keyword evidence="4" id="KW-0238">DNA-binding</keyword>
<dbReference type="GO" id="GO:0032993">
    <property type="term" value="C:protein-DNA complex"/>
    <property type="evidence" value="ECO:0007669"/>
    <property type="project" value="TreeGrafter"/>
</dbReference>
<dbReference type="GO" id="GO:0000976">
    <property type="term" value="F:transcription cis-regulatory region binding"/>
    <property type="evidence" value="ECO:0007669"/>
    <property type="project" value="TreeGrafter"/>
</dbReference>
<keyword evidence="1 6" id="KW-0597">Phosphoprotein</keyword>
<dbReference type="SMART" id="SM00091">
    <property type="entry name" value="PAS"/>
    <property type="match status" value="1"/>
</dbReference>
<dbReference type="Gene3D" id="3.30.450.20">
    <property type="entry name" value="PAS domain"/>
    <property type="match status" value="1"/>
</dbReference>
<evidence type="ECO:0000256" key="4">
    <source>
        <dbReference type="ARBA" id="ARBA00023125"/>
    </source>
</evidence>
<evidence type="ECO:0000313" key="14">
    <source>
        <dbReference type="Proteomes" id="UP000290588"/>
    </source>
</evidence>
<keyword evidence="13" id="KW-1185">Reference proteome</keyword>
<dbReference type="Gene3D" id="3.40.50.2300">
    <property type="match status" value="1"/>
</dbReference>
<evidence type="ECO:0000256" key="5">
    <source>
        <dbReference type="ARBA" id="ARBA00023163"/>
    </source>
</evidence>
<dbReference type="InterPro" id="IPR001789">
    <property type="entry name" value="Sig_transdc_resp-reg_receiver"/>
</dbReference>
<organism evidence="12 14">
    <name type="scientific">Arcobacter ellisii</name>
    <dbReference type="NCBI Taxonomy" id="913109"/>
    <lineage>
        <taxon>Bacteria</taxon>
        <taxon>Pseudomonadati</taxon>
        <taxon>Campylobacterota</taxon>
        <taxon>Epsilonproteobacteria</taxon>
        <taxon>Campylobacterales</taxon>
        <taxon>Arcobacteraceae</taxon>
        <taxon>Arcobacter</taxon>
    </lineage>
</organism>
<evidence type="ECO:0000313" key="12">
    <source>
        <dbReference type="EMBL" id="RXI33157.1"/>
    </source>
</evidence>
<dbReference type="SUPFAM" id="SSF52172">
    <property type="entry name" value="CheY-like"/>
    <property type="match status" value="1"/>
</dbReference>
<evidence type="ECO:0000259" key="8">
    <source>
        <dbReference type="PROSITE" id="PS50110"/>
    </source>
</evidence>
<dbReference type="InterPro" id="IPR000014">
    <property type="entry name" value="PAS"/>
</dbReference>
<keyword evidence="3" id="KW-0805">Transcription regulation</keyword>
<name>A0A347U535_9BACT</name>
<dbReference type="OrthoDB" id="5347550at2"/>
<evidence type="ECO:0000259" key="10">
    <source>
        <dbReference type="PROSITE" id="PS50113"/>
    </source>
</evidence>
<dbReference type="GO" id="GO:0005829">
    <property type="term" value="C:cytosol"/>
    <property type="evidence" value="ECO:0007669"/>
    <property type="project" value="TreeGrafter"/>
</dbReference>
<dbReference type="SMART" id="SM00448">
    <property type="entry name" value="REC"/>
    <property type="match status" value="1"/>
</dbReference>
<gene>
    <name evidence="11" type="ORF">AELL_0267</name>
    <name evidence="12" type="ORF">CP962_01770</name>
</gene>
<protein>
    <submittedName>
        <fullName evidence="11">PAS sensor-containing response regulator</fullName>
    </submittedName>
</protein>
<dbReference type="CDD" id="cd00130">
    <property type="entry name" value="PAS"/>
    <property type="match status" value="1"/>
</dbReference>
<dbReference type="CDD" id="cd00156">
    <property type="entry name" value="REC"/>
    <property type="match status" value="1"/>
</dbReference>
<dbReference type="KEGG" id="aell:AELL_0267"/>
<evidence type="ECO:0000259" key="9">
    <source>
        <dbReference type="PROSITE" id="PS50112"/>
    </source>
</evidence>
<evidence type="ECO:0000256" key="2">
    <source>
        <dbReference type="ARBA" id="ARBA00023012"/>
    </source>
</evidence>
<evidence type="ECO:0000256" key="7">
    <source>
        <dbReference type="SAM" id="Coils"/>
    </source>
</evidence>
<proteinExistence type="predicted"/>
<reference evidence="11 13" key="2">
    <citation type="submission" date="2018-08" db="EMBL/GenBank/DDBJ databases">
        <title>Complete genome of the Arcobacter ellisii type strain LMG 26155.</title>
        <authorList>
            <person name="Miller W.G."/>
            <person name="Yee E."/>
            <person name="Bono J.L."/>
        </authorList>
    </citation>
    <scope>NUCLEOTIDE SEQUENCE [LARGE SCALE GENOMIC DNA]</scope>
    <source>
        <strain evidence="11 13">LMG 26155</strain>
    </source>
</reference>
<evidence type="ECO:0000256" key="1">
    <source>
        <dbReference type="ARBA" id="ARBA00022553"/>
    </source>
</evidence>
<dbReference type="PROSITE" id="PS50110">
    <property type="entry name" value="RESPONSE_REGULATORY"/>
    <property type="match status" value="1"/>
</dbReference>